<feature type="transmembrane region" description="Helical" evidence="1">
    <location>
        <begin position="39"/>
        <end position="60"/>
    </location>
</feature>
<feature type="transmembrane region" description="Helical" evidence="1">
    <location>
        <begin position="12"/>
        <end position="33"/>
    </location>
</feature>
<dbReference type="RefSeq" id="WP_106347618.1">
    <property type="nucleotide sequence ID" value="NZ_PVUE01000002.1"/>
</dbReference>
<protein>
    <submittedName>
        <fullName evidence="2">Uncharacterized protein</fullName>
    </submittedName>
</protein>
<sequence length="84" mass="9445">MNELELSGRNKKINIAAWSLAIFVIVVGVIMMVTTGEKIFLLFIILGLLTVVNVIFYDRVVLKPKLAKLRADREAAETNQEKTL</sequence>
<evidence type="ECO:0000313" key="2">
    <source>
        <dbReference type="EMBL" id="PRZ43455.1"/>
    </source>
</evidence>
<dbReference type="OrthoDB" id="5195665at2"/>
<dbReference type="AlphaFoldDB" id="A0A2T1A4C9"/>
<name>A0A2T1A4C9_9ACTN</name>
<keyword evidence="1" id="KW-1133">Transmembrane helix</keyword>
<comment type="caution">
    <text evidence="2">The sequence shown here is derived from an EMBL/GenBank/DDBJ whole genome shotgun (WGS) entry which is preliminary data.</text>
</comment>
<accession>A0A2T1A4C9</accession>
<dbReference type="Proteomes" id="UP000237752">
    <property type="component" value="Unassembled WGS sequence"/>
</dbReference>
<evidence type="ECO:0000313" key="3">
    <source>
        <dbReference type="Proteomes" id="UP000237752"/>
    </source>
</evidence>
<dbReference type="EMBL" id="PVUE01000002">
    <property type="protein sequence ID" value="PRZ43455.1"/>
    <property type="molecule type" value="Genomic_DNA"/>
</dbReference>
<evidence type="ECO:0000256" key="1">
    <source>
        <dbReference type="SAM" id="Phobius"/>
    </source>
</evidence>
<gene>
    <name evidence="2" type="ORF">CLV47_102141</name>
</gene>
<keyword evidence="3" id="KW-1185">Reference proteome</keyword>
<organism evidence="2 3">
    <name type="scientific">Antricoccus suffuscus</name>
    <dbReference type="NCBI Taxonomy" id="1629062"/>
    <lineage>
        <taxon>Bacteria</taxon>
        <taxon>Bacillati</taxon>
        <taxon>Actinomycetota</taxon>
        <taxon>Actinomycetes</taxon>
        <taxon>Geodermatophilales</taxon>
        <taxon>Antricoccaceae</taxon>
        <taxon>Antricoccus</taxon>
    </lineage>
</organism>
<keyword evidence="1" id="KW-0472">Membrane</keyword>
<proteinExistence type="predicted"/>
<reference evidence="2 3" key="1">
    <citation type="submission" date="2018-03" db="EMBL/GenBank/DDBJ databases">
        <title>Genomic Encyclopedia of Archaeal and Bacterial Type Strains, Phase II (KMG-II): from individual species to whole genera.</title>
        <authorList>
            <person name="Goeker M."/>
        </authorList>
    </citation>
    <scope>NUCLEOTIDE SEQUENCE [LARGE SCALE GENOMIC DNA]</scope>
    <source>
        <strain evidence="2 3">DSM 100065</strain>
    </source>
</reference>
<keyword evidence="1" id="KW-0812">Transmembrane</keyword>